<organism evidence="1 2">
    <name type="scientific">Saccharibacillus sacchari</name>
    <dbReference type="NCBI Taxonomy" id="456493"/>
    <lineage>
        <taxon>Bacteria</taxon>
        <taxon>Bacillati</taxon>
        <taxon>Bacillota</taxon>
        <taxon>Bacilli</taxon>
        <taxon>Bacillales</taxon>
        <taxon>Paenibacillaceae</taxon>
        <taxon>Saccharibacillus</taxon>
    </lineage>
</organism>
<reference evidence="1" key="1">
    <citation type="submission" date="2024-03" db="EMBL/GenBank/DDBJ databases">
        <title>Whole genome sequecning of epiphytes from Marcgravia umbellata leaves.</title>
        <authorList>
            <person name="Kumar G."/>
            <person name="Savka M.A."/>
        </authorList>
    </citation>
    <scope>NUCLEOTIDE SEQUENCE</scope>
    <source>
        <strain evidence="1">RIT_BL5</strain>
    </source>
</reference>
<evidence type="ECO:0000313" key="2">
    <source>
        <dbReference type="Proteomes" id="UP001380953"/>
    </source>
</evidence>
<name>A0ACC6PIK3_9BACL</name>
<accession>A0ACC6PIK3</accession>
<protein>
    <submittedName>
        <fullName evidence="1">Uncharacterized protein</fullName>
    </submittedName>
</protein>
<comment type="caution">
    <text evidence="1">The sequence shown here is derived from an EMBL/GenBank/DDBJ whole genome shotgun (WGS) entry which is preliminary data.</text>
</comment>
<dbReference type="Proteomes" id="UP001380953">
    <property type="component" value="Unassembled WGS sequence"/>
</dbReference>
<dbReference type="EMBL" id="JBBKAR010000056">
    <property type="protein sequence ID" value="MEJ8306637.1"/>
    <property type="molecule type" value="Genomic_DNA"/>
</dbReference>
<sequence length="127" mass="14217">MKIEHRPVPKPGKTRRSAPSQRQLGEIGDSADVELKARSLGICELCGEAWATERAHLTGRRHIKHKTSALDLVHLCKECHVWLDETPTGIRARNLMAVLINYASERFREFPGTSENAQETKGTFVDG</sequence>
<proteinExistence type="predicted"/>
<keyword evidence="2" id="KW-1185">Reference proteome</keyword>
<gene>
    <name evidence="1" type="ORF">WKI47_22230</name>
</gene>
<evidence type="ECO:0000313" key="1">
    <source>
        <dbReference type="EMBL" id="MEJ8306637.1"/>
    </source>
</evidence>